<evidence type="ECO:0000313" key="2">
    <source>
        <dbReference type="Proteomes" id="UP001305498"/>
    </source>
</evidence>
<accession>A0AA97I6F6</accession>
<protein>
    <submittedName>
        <fullName evidence="1">Uncharacterized protein</fullName>
    </submittedName>
</protein>
<gene>
    <name evidence="1" type="ORF">N8K70_03750</name>
</gene>
<dbReference type="RefSeq" id="WP_317140275.1">
    <property type="nucleotide sequence ID" value="NZ_CP118157.1"/>
</dbReference>
<evidence type="ECO:0000313" key="1">
    <source>
        <dbReference type="EMBL" id="WOF23804.1"/>
    </source>
</evidence>
<keyword evidence="2" id="KW-1185">Reference proteome</keyword>
<reference evidence="1 2" key="1">
    <citation type="submission" date="2023-02" db="EMBL/GenBank/DDBJ databases">
        <title>Microbacterium betulae sp. nov., isolated from birch wood.</title>
        <authorList>
            <person name="Pasciak M."/>
            <person name="Pawlik K.J."/>
            <person name="Martynowski D."/>
            <person name="Laczmanski L."/>
            <person name="Ciekot J."/>
            <person name="Szponar B."/>
            <person name="Wojcik-Fatla A."/>
            <person name="Mackiewicz B."/>
            <person name="Farian E."/>
            <person name="Cholewa G."/>
            <person name="Cholewa A."/>
            <person name="Dutkiewicz J."/>
        </authorList>
    </citation>
    <scope>NUCLEOTIDE SEQUENCE [LARGE SCALE GENOMIC DNA]</scope>
    <source>
        <strain evidence="1 2">AB</strain>
    </source>
</reference>
<dbReference type="AlphaFoldDB" id="A0AA97I6F6"/>
<dbReference type="EMBL" id="CP118157">
    <property type="protein sequence ID" value="WOF23804.1"/>
    <property type="molecule type" value="Genomic_DNA"/>
</dbReference>
<dbReference type="Proteomes" id="UP001305498">
    <property type="component" value="Chromosome"/>
</dbReference>
<dbReference type="KEGG" id="mbet:N8K70_03750"/>
<organism evidence="1 2">
    <name type="scientific">Microbacterium betulae</name>
    <dbReference type="NCBI Taxonomy" id="2981139"/>
    <lineage>
        <taxon>Bacteria</taxon>
        <taxon>Bacillati</taxon>
        <taxon>Actinomycetota</taxon>
        <taxon>Actinomycetes</taxon>
        <taxon>Micrococcales</taxon>
        <taxon>Microbacteriaceae</taxon>
        <taxon>Microbacterium</taxon>
    </lineage>
</organism>
<name>A0AA97I6F6_9MICO</name>
<proteinExistence type="predicted"/>
<sequence>MIAQGVGVRTLREATGANVDHLIYGYTRRDGTRAEQKLVTARVARTLAGFTPTLDHYAAHAVIDGRGTRRRLRALAAMGWSFAVIGRHLGRIDTNVARLARARRVTAGTAREVRDLYEVLSVTPAVGETATERAMIARTKRHARDRGWHGPLAWDDVDTDPELPSQSFVTDDELDLELDLAALLEQHRVGTPARLRGEELHRVVHAFAERGELTHREIAEVVGCAEKTVDRLRAAARAAARVTEQEKAA</sequence>